<dbReference type="Proteomes" id="UP000662572">
    <property type="component" value="Unassembled WGS sequence"/>
</dbReference>
<dbReference type="GO" id="GO:0005737">
    <property type="term" value="C:cytoplasm"/>
    <property type="evidence" value="ECO:0007669"/>
    <property type="project" value="TreeGrafter"/>
</dbReference>
<dbReference type="CDD" id="cd07067">
    <property type="entry name" value="HP_PGM_like"/>
    <property type="match status" value="1"/>
</dbReference>
<dbReference type="PANTHER" id="PTHR48100:SF62">
    <property type="entry name" value="GLUCOSYL-3-PHOSPHOGLYCERATE PHOSPHATASE"/>
    <property type="match status" value="1"/>
</dbReference>
<feature type="active site" description="Proton donor/acceptor" evidence="1">
    <location>
        <position position="80"/>
    </location>
</feature>
<evidence type="ECO:0000313" key="5">
    <source>
        <dbReference type="Proteomes" id="UP000662572"/>
    </source>
</evidence>
<evidence type="ECO:0000256" key="1">
    <source>
        <dbReference type="PIRSR" id="PIRSR613078-1"/>
    </source>
</evidence>
<dbReference type="AlphaFoldDB" id="A0A918UUZ4"/>
<protein>
    <submittedName>
        <fullName evidence="4">Phosphoglycerate mutase</fullName>
    </submittedName>
</protein>
<reference evidence="4" key="2">
    <citation type="submission" date="2020-09" db="EMBL/GenBank/DDBJ databases">
        <authorList>
            <person name="Sun Q."/>
            <person name="Kim S."/>
        </authorList>
    </citation>
    <scope>NUCLEOTIDE SEQUENCE</scope>
    <source>
        <strain evidence="4">KCTC 32296</strain>
    </source>
</reference>
<organism evidence="4 5">
    <name type="scientific">Asticcacaulis endophyticus</name>
    <dbReference type="NCBI Taxonomy" id="1395890"/>
    <lineage>
        <taxon>Bacteria</taxon>
        <taxon>Pseudomonadati</taxon>
        <taxon>Pseudomonadota</taxon>
        <taxon>Alphaproteobacteria</taxon>
        <taxon>Caulobacterales</taxon>
        <taxon>Caulobacteraceae</taxon>
        <taxon>Asticcacaulis</taxon>
    </lineage>
</organism>
<dbReference type="SUPFAM" id="SSF53254">
    <property type="entry name" value="Phosphoglycerate mutase-like"/>
    <property type="match status" value="1"/>
</dbReference>
<dbReference type="PANTHER" id="PTHR48100">
    <property type="entry name" value="BROAD-SPECIFICITY PHOSPHATASE YOR283W-RELATED"/>
    <property type="match status" value="1"/>
</dbReference>
<dbReference type="InterPro" id="IPR050275">
    <property type="entry name" value="PGM_Phosphatase"/>
</dbReference>
<dbReference type="Gene3D" id="3.40.50.1240">
    <property type="entry name" value="Phosphoglycerate mutase-like"/>
    <property type="match status" value="1"/>
</dbReference>
<reference evidence="4" key="1">
    <citation type="journal article" date="2014" name="Int. J. Syst. Evol. Microbiol.">
        <title>Complete genome sequence of Corynebacterium casei LMG S-19264T (=DSM 44701T), isolated from a smear-ripened cheese.</title>
        <authorList>
            <consortium name="US DOE Joint Genome Institute (JGI-PGF)"/>
            <person name="Walter F."/>
            <person name="Albersmeier A."/>
            <person name="Kalinowski J."/>
            <person name="Ruckert C."/>
        </authorList>
    </citation>
    <scope>NUCLEOTIDE SEQUENCE</scope>
    <source>
        <strain evidence="4">KCTC 32296</strain>
    </source>
</reference>
<dbReference type="InterPro" id="IPR029033">
    <property type="entry name" value="His_PPase_superfam"/>
</dbReference>
<proteinExistence type="predicted"/>
<sequence length="207" mass="23066">MFYVLRHGQTDWNAALRLQGSTDIALNEIGREQARVAAQLLTGQGLTKIVTSPLSRARETAEIVGHAVGLEVETDPRLIERNFGAFEGLTLPEVEILRRDMGEIMNPQADLDGRHYPLDAEPLSDVFTRVSSSLIDHRKNNEISLFVFHGIPFRVVSKLYLGEMHTSPNASPVRFEPVGDGWHMSPLDPGNTPLSQHQNLQTSMGRF</sequence>
<dbReference type="InterPro" id="IPR001345">
    <property type="entry name" value="PG/BPGM_mutase_AS"/>
</dbReference>
<dbReference type="InterPro" id="IPR013078">
    <property type="entry name" value="His_Pase_superF_clade-1"/>
</dbReference>
<evidence type="ECO:0000256" key="2">
    <source>
        <dbReference type="PIRSR" id="PIRSR613078-2"/>
    </source>
</evidence>
<dbReference type="RefSeq" id="WP_229807703.1">
    <property type="nucleotide sequence ID" value="NZ_BMZB01000002.1"/>
</dbReference>
<evidence type="ECO:0000313" key="4">
    <source>
        <dbReference type="EMBL" id="GGZ35054.1"/>
    </source>
</evidence>
<feature type="binding site" evidence="2">
    <location>
        <position position="56"/>
    </location>
    <ligand>
        <name>substrate</name>
    </ligand>
</feature>
<name>A0A918UUZ4_9CAUL</name>
<accession>A0A918UUZ4</accession>
<dbReference type="SMART" id="SM00855">
    <property type="entry name" value="PGAM"/>
    <property type="match status" value="1"/>
</dbReference>
<comment type="caution">
    <text evidence="4">The sequence shown here is derived from an EMBL/GenBank/DDBJ whole genome shotgun (WGS) entry which is preliminary data.</text>
</comment>
<keyword evidence="5" id="KW-1185">Reference proteome</keyword>
<dbReference type="GO" id="GO:0016791">
    <property type="term" value="F:phosphatase activity"/>
    <property type="evidence" value="ECO:0007669"/>
    <property type="project" value="TreeGrafter"/>
</dbReference>
<evidence type="ECO:0000256" key="3">
    <source>
        <dbReference type="SAM" id="MobiDB-lite"/>
    </source>
</evidence>
<feature type="binding site" evidence="2">
    <location>
        <begin position="6"/>
        <end position="13"/>
    </location>
    <ligand>
        <name>substrate</name>
    </ligand>
</feature>
<feature type="region of interest" description="Disordered" evidence="3">
    <location>
        <begin position="184"/>
        <end position="207"/>
    </location>
</feature>
<dbReference type="PROSITE" id="PS00175">
    <property type="entry name" value="PG_MUTASE"/>
    <property type="match status" value="1"/>
</dbReference>
<gene>
    <name evidence="4" type="ORF">GCM10011273_21940</name>
</gene>
<feature type="compositionally biased region" description="Polar residues" evidence="3">
    <location>
        <begin position="192"/>
        <end position="207"/>
    </location>
</feature>
<feature type="active site" description="Tele-phosphohistidine intermediate" evidence="1">
    <location>
        <position position="7"/>
    </location>
</feature>
<dbReference type="Pfam" id="PF00300">
    <property type="entry name" value="His_Phos_1"/>
    <property type="match status" value="1"/>
</dbReference>
<dbReference type="EMBL" id="BMZB01000002">
    <property type="protein sequence ID" value="GGZ35054.1"/>
    <property type="molecule type" value="Genomic_DNA"/>
</dbReference>